<dbReference type="RefSeq" id="WP_351978989.1">
    <property type="nucleotide sequence ID" value="NZ_JBEPBX010000049.1"/>
</dbReference>
<evidence type="ECO:0000313" key="1">
    <source>
        <dbReference type="EMBL" id="MER6618026.1"/>
    </source>
</evidence>
<proteinExistence type="predicted"/>
<name>A0ABV1V695_9ACTN</name>
<gene>
    <name evidence="1" type="ORF">ABT276_32920</name>
</gene>
<comment type="caution">
    <text evidence="1">The sequence shown here is derived from an EMBL/GenBank/DDBJ whole genome shotgun (WGS) entry which is preliminary data.</text>
</comment>
<protein>
    <submittedName>
        <fullName evidence="1">Uncharacterized protein</fullName>
    </submittedName>
</protein>
<evidence type="ECO:0000313" key="2">
    <source>
        <dbReference type="Proteomes" id="UP001445472"/>
    </source>
</evidence>
<keyword evidence="2" id="KW-1185">Reference proteome</keyword>
<dbReference type="EMBL" id="JBEPBX010000049">
    <property type="protein sequence ID" value="MER6618026.1"/>
    <property type="molecule type" value="Genomic_DNA"/>
</dbReference>
<organism evidence="1 2">
    <name type="scientific">Streptomyces xantholiticus</name>
    <dbReference type="NCBI Taxonomy" id="68285"/>
    <lineage>
        <taxon>Bacteria</taxon>
        <taxon>Bacillati</taxon>
        <taxon>Actinomycetota</taxon>
        <taxon>Actinomycetes</taxon>
        <taxon>Kitasatosporales</taxon>
        <taxon>Streptomycetaceae</taxon>
        <taxon>Streptomyces</taxon>
    </lineage>
</organism>
<dbReference type="Proteomes" id="UP001445472">
    <property type="component" value="Unassembled WGS sequence"/>
</dbReference>
<reference evidence="1 2" key="1">
    <citation type="submission" date="2024-06" db="EMBL/GenBank/DDBJ databases">
        <title>The Natural Products Discovery Center: Release of the First 8490 Sequenced Strains for Exploring Actinobacteria Biosynthetic Diversity.</title>
        <authorList>
            <person name="Kalkreuter E."/>
            <person name="Kautsar S.A."/>
            <person name="Yang D."/>
            <person name="Bader C.D."/>
            <person name="Teijaro C.N."/>
            <person name="Fluegel L."/>
            <person name="Davis C.M."/>
            <person name="Simpson J.R."/>
            <person name="Lauterbach L."/>
            <person name="Steele A.D."/>
            <person name="Gui C."/>
            <person name="Meng S."/>
            <person name="Li G."/>
            <person name="Viehrig K."/>
            <person name="Ye F."/>
            <person name="Su P."/>
            <person name="Kiefer A.F."/>
            <person name="Nichols A."/>
            <person name="Cepeda A.J."/>
            <person name="Yan W."/>
            <person name="Fan B."/>
            <person name="Jiang Y."/>
            <person name="Adhikari A."/>
            <person name="Zheng C.-J."/>
            <person name="Schuster L."/>
            <person name="Cowan T.M."/>
            <person name="Smanski M.J."/>
            <person name="Chevrette M.G."/>
            <person name="De Carvalho L.P.S."/>
            <person name="Shen B."/>
        </authorList>
    </citation>
    <scope>NUCLEOTIDE SEQUENCE [LARGE SCALE GENOMIC DNA]</scope>
    <source>
        <strain evidence="1 2">NPDC000837</strain>
    </source>
</reference>
<sequence>MSDPVKPSRRQSGMRDERYGEVLLISPDERGGLKGAVYTTYGLNDCPLDKWNALDAGALAAEFGVPAVFLNGPRFWTIDEVTTYAWGDVERFDGLEARWAAEVRIPPDVDVSAGTGKKHYVATTVDRDTEYVLEAGRPAYALTDAEGRTYVLQAYSHTVDDSQTLDSLASLGDRLQLPKGWRFRTHTPDQDMHVRTVDEKATVVQDELENTYMLHAR</sequence>
<accession>A0ABV1V695</accession>